<dbReference type="CDD" id="cd02440">
    <property type="entry name" value="AdoMet_MTases"/>
    <property type="match status" value="1"/>
</dbReference>
<reference evidence="2 3" key="1">
    <citation type="submission" date="2020-08" db="EMBL/GenBank/DDBJ databases">
        <title>Genomic Encyclopedia of Type Strains, Phase IV (KMG-V): Genome sequencing to study the core and pangenomes of soil and plant-associated prokaryotes.</title>
        <authorList>
            <person name="Whitman W."/>
        </authorList>
    </citation>
    <scope>NUCLEOTIDE SEQUENCE [LARGE SCALE GENOMIC DNA]</scope>
    <source>
        <strain evidence="2 3">JPY162</strain>
    </source>
</reference>
<evidence type="ECO:0000313" key="2">
    <source>
        <dbReference type="EMBL" id="MBB5402649.1"/>
    </source>
</evidence>
<dbReference type="Pfam" id="PF08241">
    <property type="entry name" value="Methyltransf_11"/>
    <property type="match status" value="1"/>
</dbReference>
<name>A0A7W8L935_9BURK</name>
<dbReference type="AlphaFoldDB" id="A0A7W8L935"/>
<dbReference type="InterPro" id="IPR029063">
    <property type="entry name" value="SAM-dependent_MTases_sf"/>
</dbReference>
<evidence type="ECO:0000313" key="3">
    <source>
        <dbReference type="Proteomes" id="UP000592820"/>
    </source>
</evidence>
<dbReference type="Proteomes" id="UP000592820">
    <property type="component" value="Unassembled WGS sequence"/>
</dbReference>
<dbReference type="GO" id="GO:0008757">
    <property type="term" value="F:S-adenosylmethionine-dependent methyltransferase activity"/>
    <property type="evidence" value="ECO:0007669"/>
    <property type="project" value="InterPro"/>
</dbReference>
<keyword evidence="2" id="KW-0489">Methyltransferase</keyword>
<comment type="caution">
    <text evidence="2">The sequence shown here is derived from an EMBL/GenBank/DDBJ whole genome shotgun (WGS) entry which is preliminary data.</text>
</comment>
<dbReference type="GO" id="GO:0032259">
    <property type="term" value="P:methylation"/>
    <property type="evidence" value="ECO:0007669"/>
    <property type="project" value="UniProtKB-KW"/>
</dbReference>
<dbReference type="InterPro" id="IPR013216">
    <property type="entry name" value="Methyltransf_11"/>
</dbReference>
<dbReference type="EMBL" id="JACHDE010000009">
    <property type="protein sequence ID" value="MBB5402649.1"/>
    <property type="molecule type" value="Genomic_DNA"/>
</dbReference>
<dbReference type="SUPFAM" id="SSF53335">
    <property type="entry name" value="S-adenosyl-L-methionine-dependent methyltransferases"/>
    <property type="match status" value="1"/>
</dbReference>
<sequence length="231" mass="26446">MGYAREWLDPYSWIPWDSIVSVLCLASAGGQQAPAFATLGYRVTSFDLSPQQLELDHKVAQRCGLDLECVQGDMLDLSCLHGRMYDLVYQAVSACYAPDVRRLYRQVSRVMRPHACYWVEHWNPYRMQVERCGWDGKAYRIGLPQERGVPVEFPWSVWDANGRERQPMLRHYIHSLHDLLGGLGDAGFHIVRFAERYRGTPGATPGSYRHMNSHVPPFFTLLAEYSGPAPR</sequence>
<dbReference type="Gene3D" id="3.40.50.150">
    <property type="entry name" value="Vaccinia Virus protein VP39"/>
    <property type="match status" value="1"/>
</dbReference>
<feature type="domain" description="Methyltransferase type 11" evidence="1">
    <location>
        <begin position="24"/>
        <end position="114"/>
    </location>
</feature>
<accession>A0A7W8L935</accession>
<organism evidence="2 3">
    <name type="scientific">Paraburkholderia youngii</name>
    <dbReference type="NCBI Taxonomy" id="2782701"/>
    <lineage>
        <taxon>Bacteria</taxon>
        <taxon>Pseudomonadati</taxon>
        <taxon>Pseudomonadota</taxon>
        <taxon>Betaproteobacteria</taxon>
        <taxon>Burkholderiales</taxon>
        <taxon>Burkholderiaceae</taxon>
        <taxon>Paraburkholderia</taxon>
    </lineage>
</organism>
<keyword evidence="2" id="KW-0808">Transferase</keyword>
<protein>
    <submittedName>
        <fullName evidence="2">SAM-dependent methyltransferase</fullName>
    </submittedName>
</protein>
<gene>
    <name evidence="2" type="ORF">HDG41_004735</name>
</gene>
<evidence type="ECO:0000259" key="1">
    <source>
        <dbReference type="Pfam" id="PF08241"/>
    </source>
</evidence>
<dbReference type="RefSeq" id="WP_184227278.1">
    <property type="nucleotide sequence ID" value="NZ_JACHDE010000009.1"/>
</dbReference>
<proteinExistence type="predicted"/>